<evidence type="ECO:0000313" key="2">
    <source>
        <dbReference type="EMBL" id="CAA9508375.1"/>
    </source>
</evidence>
<gene>
    <name evidence="2" type="ORF">AVDCRST_MAG13-2662</name>
</gene>
<evidence type="ECO:0000256" key="1">
    <source>
        <dbReference type="SAM" id="MobiDB-lite"/>
    </source>
</evidence>
<feature type="compositionally biased region" description="Basic and acidic residues" evidence="1">
    <location>
        <begin position="37"/>
        <end position="47"/>
    </location>
</feature>
<proteinExistence type="predicted"/>
<feature type="non-terminal residue" evidence="2">
    <location>
        <position position="107"/>
    </location>
</feature>
<feature type="region of interest" description="Disordered" evidence="1">
    <location>
        <begin position="1"/>
        <end position="107"/>
    </location>
</feature>
<dbReference type="AlphaFoldDB" id="A0A6J4SY94"/>
<protein>
    <submittedName>
        <fullName evidence="2">Uncharacterized protein</fullName>
    </submittedName>
</protein>
<feature type="non-terminal residue" evidence="2">
    <location>
        <position position="1"/>
    </location>
</feature>
<reference evidence="2" key="1">
    <citation type="submission" date="2020-02" db="EMBL/GenBank/DDBJ databases">
        <authorList>
            <person name="Meier V. D."/>
        </authorList>
    </citation>
    <scope>NUCLEOTIDE SEQUENCE</scope>
    <source>
        <strain evidence="2">AVDCRST_MAG13</strain>
    </source>
</reference>
<feature type="compositionally biased region" description="Low complexity" evidence="1">
    <location>
        <begin position="67"/>
        <end position="76"/>
    </location>
</feature>
<organism evidence="2">
    <name type="scientific">uncultured Solirubrobacteraceae bacterium</name>
    <dbReference type="NCBI Taxonomy" id="1162706"/>
    <lineage>
        <taxon>Bacteria</taxon>
        <taxon>Bacillati</taxon>
        <taxon>Actinomycetota</taxon>
        <taxon>Thermoleophilia</taxon>
        <taxon>Solirubrobacterales</taxon>
        <taxon>Solirubrobacteraceae</taxon>
        <taxon>environmental samples</taxon>
    </lineage>
</organism>
<sequence>ESRHRRQGRIGQDLDLGDDGPAARAVGTPGARHRRRLEPEPRADAGHPGRGGDGGAADPDARHARAHAGGRPARPAAGRHHRRPLPPRPGRRDAARHGPSAACGRGV</sequence>
<accession>A0A6J4SY94</accession>
<name>A0A6J4SY94_9ACTN</name>
<dbReference type="EMBL" id="CADCVO010000425">
    <property type="protein sequence ID" value="CAA9508375.1"/>
    <property type="molecule type" value="Genomic_DNA"/>
</dbReference>